<comment type="caution">
    <text evidence="17">The sequence shown here is derived from an EMBL/GenBank/DDBJ whole genome shotgun (WGS) entry which is preliminary data.</text>
</comment>
<dbReference type="InterPro" id="IPR036890">
    <property type="entry name" value="HATPase_C_sf"/>
</dbReference>
<reference evidence="17 18" key="1">
    <citation type="submission" date="2020-02" db="EMBL/GenBank/DDBJ databases">
        <title>Genome assembly of a novel Clostridium senegalense strain.</title>
        <authorList>
            <person name="Gupta T.B."/>
            <person name="Jauregui R."/>
            <person name="Maclean P."/>
            <person name="Nawarathana A."/>
            <person name="Brightwell G."/>
        </authorList>
    </citation>
    <scope>NUCLEOTIDE SEQUENCE [LARGE SCALE GENOMIC DNA]</scope>
    <source>
        <strain evidence="17 18">AGRFS4</strain>
    </source>
</reference>
<evidence type="ECO:0000256" key="14">
    <source>
        <dbReference type="SAM" id="Phobius"/>
    </source>
</evidence>
<keyword evidence="5" id="KW-0597">Phosphoprotein</keyword>
<feature type="domain" description="HAMP" evidence="16">
    <location>
        <begin position="188"/>
        <end position="240"/>
    </location>
</feature>
<keyword evidence="4" id="KW-1003">Cell membrane</keyword>
<feature type="domain" description="Histidine kinase" evidence="15">
    <location>
        <begin position="248"/>
        <end position="462"/>
    </location>
</feature>
<keyword evidence="11 14" id="KW-1133">Transmembrane helix</keyword>
<dbReference type="GO" id="GO:0005524">
    <property type="term" value="F:ATP binding"/>
    <property type="evidence" value="ECO:0007669"/>
    <property type="project" value="UniProtKB-KW"/>
</dbReference>
<dbReference type="InterPro" id="IPR004358">
    <property type="entry name" value="Sig_transdc_His_kin-like_C"/>
</dbReference>
<evidence type="ECO:0000256" key="5">
    <source>
        <dbReference type="ARBA" id="ARBA00022553"/>
    </source>
</evidence>
<evidence type="ECO:0000256" key="3">
    <source>
        <dbReference type="ARBA" id="ARBA00012438"/>
    </source>
</evidence>
<keyword evidence="12" id="KW-0902">Two-component regulatory system</keyword>
<comment type="catalytic activity">
    <reaction evidence="1">
        <text>ATP + protein L-histidine = ADP + protein N-phospho-L-histidine.</text>
        <dbReference type="EC" id="2.7.13.3"/>
    </reaction>
</comment>
<evidence type="ECO:0000256" key="13">
    <source>
        <dbReference type="ARBA" id="ARBA00023136"/>
    </source>
</evidence>
<dbReference type="SUPFAM" id="SSF158472">
    <property type="entry name" value="HAMP domain-like"/>
    <property type="match status" value="1"/>
</dbReference>
<dbReference type="EMBL" id="JAAGPU010000020">
    <property type="protein sequence ID" value="NEU05421.1"/>
    <property type="molecule type" value="Genomic_DNA"/>
</dbReference>
<evidence type="ECO:0000256" key="7">
    <source>
        <dbReference type="ARBA" id="ARBA00022692"/>
    </source>
</evidence>
<dbReference type="PROSITE" id="PS50885">
    <property type="entry name" value="HAMP"/>
    <property type="match status" value="1"/>
</dbReference>
<gene>
    <name evidence="17" type="ORF">G3M99_11250</name>
</gene>
<dbReference type="InterPro" id="IPR003660">
    <property type="entry name" value="HAMP_dom"/>
</dbReference>
<evidence type="ECO:0000256" key="6">
    <source>
        <dbReference type="ARBA" id="ARBA00022679"/>
    </source>
</evidence>
<dbReference type="Gene3D" id="6.10.340.10">
    <property type="match status" value="1"/>
</dbReference>
<proteinExistence type="predicted"/>
<dbReference type="AlphaFoldDB" id="A0A6M0H6E4"/>
<dbReference type="PANTHER" id="PTHR45528:SF1">
    <property type="entry name" value="SENSOR HISTIDINE KINASE CPXA"/>
    <property type="match status" value="1"/>
</dbReference>
<dbReference type="FunFam" id="3.30.565.10:FF:000006">
    <property type="entry name" value="Sensor histidine kinase WalK"/>
    <property type="match status" value="1"/>
</dbReference>
<dbReference type="CDD" id="cd00082">
    <property type="entry name" value="HisKA"/>
    <property type="match status" value="1"/>
</dbReference>
<evidence type="ECO:0000256" key="4">
    <source>
        <dbReference type="ARBA" id="ARBA00022475"/>
    </source>
</evidence>
<dbReference type="PANTHER" id="PTHR45528">
    <property type="entry name" value="SENSOR HISTIDINE KINASE CPXA"/>
    <property type="match status" value="1"/>
</dbReference>
<keyword evidence="8" id="KW-0547">Nucleotide-binding</keyword>
<dbReference type="Gene3D" id="1.10.287.130">
    <property type="match status" value="1"/>
</dbReference>
<dbReference type="InterPro" id="IPR050398">
    <property type="entry name" value="HssS/ArlS-like"/>
</dbReference>
<evidence type="ECO:0000256" key="9">
    <source>
        <dbReference type="ARBA" id="ARBA00022777"/>
    </source>
</evidence>
<accession>A0A6M0H6E4</accession>
<dbReference type="InterPro" id="IPR029151">
    <property type="entry name" value="Sensor-like_sf"/>
</dbReference>
<dbReference type="CDD" id="cd06225">
    <property type="entry name" value="HAMP"/>
    <property type="match status" value="1"/>
</dbReference>
<name>A0A6M0H6E4_9CLOT</name>
<keyword evidence="6" id="KW-0808">Transferase</keyword>
<feature type="transmembrane region" description="Helical" evidence="14">
    <location>
        <begin position="12"/>
        <end position="35"/>
    </location>
</feature>
<evidence type="ECO:0000256" key="1">
    <source>
        <dbReference type="ARBA" id="ARBA00000085"/>
    </source>
</evidence>
<dbReference type="SMART" id="SM00388">
    <property type="entry name" value="HisKA"/>
    <property type="match status" value="1"/>
</dbReference>
<dbReference type="Pfam" id="PF02518">
    <property type="entry name" value="HATPase_c"/>
    <property type="match status" value="1"/>
</dbReference>
<dbReference type="SUPFAM" id="SSF47384">
    <property type="entry name" value="Homodimeric domain of signal transducing histidine kinase"/>
    <property type="match status" value="1"/>
</dbReference>
<dbReference type="InterPro" id="IPR003594">
    <property type="entry name" value="HATPase_dom"/>
</dbReference>
<keyword evidence="7 14" id="KW-0812">Transmembrane</keyword>
<evidence type="ECO:0000256" key="12">
    <source>
        <dbReference type="ARBA" id="ARBA00023012"/>
    </source>
</evidence>
<dbReference type="Pfam" id="PF00512">
    <property type="entry name" value="HisKA"/>
    <property type="match status" value="1"/>
</dbReference>
<keyword evidence="13 14" id="KW-0472">Membrane</keyword>
<evidence type="ECO:0000256" key="11">
    <source>
        <dbReference type="ARBA" id="ARBA00022989"/>
    </source>
</evidence>
<evidence type="ECO:0000313" key="17">
    <source>
        <dbReference type="EMBL" id="NEU05421.1"/>
    </source>
</evidence>
<dbReference type="FunFam" id="1.10.287.130:FF:000001">
    <property type="entry name" value="Two-component sensor histidine kinase"/>
    <property type="match status" value="1"/>
</dbReference>
<dbReference type="RefSeq" id="WP_061995721.1">
    <property type="nucleotide sequence ID" value="NZ_JAAGPU010000020.1"/>
</dbReference>
<sequence length="462" mass="51490">MTSIKTRISGGYLVSIIITVILVEVISIFAIRSFYYGGLEESLVNQIGISTNFYNTYFYNDTVKSNISNDIDLYWENADAKAEIIDKKGDILMDSQGQNRGKITVTNEFKDLVNGKIKFFKEKSSLNNEPILSVYMPLYYNGEVDGVLRFTSSTVDVDRNILKVSQYAIMAGFIIIILSSFVSLVISNSVAKPLKIISQGAEKMAEGNFNDKIPKYSDDEIGKLADTLNYMSEEILKNEKLKNEFIASVSHELRTPLTSIKGWSIVLKSSEFEDEEEIKEGLDIIEQEVDRLTYLVEDLLDFSKLLSGNMTLKKENVNIDDLLKGICKQLTPRANNEGLTLTLKVDGELPSISVDINKAKQVFINIIDNAIKFTNDGGRILICVNTDEDYINISVKDNGGGIASEDLEKVKEKFFKGKDSKSSNGIGLSVCDEIIKLHDGELLILSEVNVGTEVIVKLPLLL</sequence>
<dbReference type="PRINTS" id="PR00344">
    <property type="entry name" value="BCTRLSENSOR"/>
</dbReference>
<dbReference type="InterPro" id="IPR003661">
    <property type="entry name" value="HisK_dim/P_dom"/>
</dbReference>
<feature type="transmembrane region" description="Helical" evidence="14">
    <location>
        <begin position="167"/>
        <end position="186"/>
    </location>
</feature>
<evidence type="ECO:0000256" key="10">
    <source>
        <dbReference type="ARBA" id="ARBA00022840"/>
    </source>
</evidence>
<organism evidence="17 18">
    <name type="scientific">Clostridium senegalense</name>
    <dbReference type="NCBI Taxonomy" id="1465809"/>
    <lineage>
        <taxon>Bacteria</taxon>
        <taxon>Bacillati</taxon>
        <taxon>Bacillota</taxon>
        <taxon>Clostridia</taxon>
        <taxon>Eubacteriales</taxon>
        <taxon>Clostridiaceae</taxon>
        <taxon>Clostridium</taxon>
    </lineage>
</organism>
<keyword evidence="10" id="KW-0067">ATP-binding</keyword>
<keyword evidence="9 17" id="KW-0418">Kinase</keyword>
<dbReference type="Gene3D" id="3.30.565.10">
    <property type="entry name" value="Histidine kinase-like ATPase, C-terminal domain"/>
    <property type="match status" value="1"/>
</dbReference>
<evidence type="ECO:0000256" key="8">
    <source>
        <dbReference type="ARBA" id="ARBA00022741"/>
    </source>
</evidence>
<dbReference type="SUPFAM" id="SSF103190">
    <property type="entry name" value="Sensory domain-like"/>
    <property type="match status" value="1"/>
</dbReference>
<dbReference type="CDD" id="cd00075">
    <property type="entry name" value="HATPase"/>
    <property type="match status" value="1"/>
</dbReference>
<dbReference type="SMART" id="SM00304">
    <property type="entry name" value="HAMP"/>
    <property type="match status" value="1"/>
</dbReference>
<dbReference type="PROSITE" id="PS50109">
    <property type="entry name" value="HIS_KIN"/>
    <property type="match status" value="1"/>
</dbReference>
<dbReference type="InterPro" id="IPR036097">
    <property type="entry name" value="HisK_dim/P_sf"/>
</dbReference>
<dbReference type="GO" id="GO:0005886">
    <property type="term" value="C:plasma membrane"/>
    <property type="evidence" value="ECO:0007669"/>
    <property type="project" value="UniProtKB-SubCell"/>
</dbReference>
<evidence type="ECO:0000256" key="2">
    <source>
        <dbReference type="ARBA" id="ARBA00004651"/>
    </source>
</evidence>
<evidence type="ECO:0000259" key="15">
    <source>
        <dbReference type="PROSITE" id="PS50109"/>
    </source>
</evidence>
<protein>
    <recommendedName>
        <fullName evidence="3">histidine kinase</fullName>
        <ecNumber evidence="3">2.7.13.3</ecNumber>
    </recommendedName>
</protein>
<dbReference type="InterPro" id="IPR005467">
    <property type="entry name" value="His_kinase_dom"/>
</dbReference>
<evidence type="ECO:0000259" key="16">
    <source>
        <dbReference type="PROSITE" id="PS50885"/>
    </source>
</evidence>
<dbReference type="SMART" id="SM00387">
    <property type="entry name" value="HATPase_c"/>
    <property type="match status" value="1"/>
</dbReference>
<evidence type="ECO:0000313" key="18">
    <source>
        <dbReference type="Proteomes" id="UP000481872"/>
    </source>
</evidence>
<dbReference type="Pfam" id="PF00672">
    <property type="entry name" value="HAMP"/>
    <property type="match status" value="1"/>
</dbReference>
<dbReference type="Proteomes" id="UP000481872">
    <property type="component" value="Unassembled WGS sequence"/>
</dbReference>
<keyword evidence="18" id="KW-1185">Reference proteome</keyword>
<dbReference type="EC" id="2.7.13.3" evidence="3"/>
<dbReference type="GO" id="GO:0000155">
    <property type="term" value="F:phosphorelay sensor kinase activity"/>
    <property type="evidence" value="ECO:0007669"/>
    <property type="project" value="InterPro"/>
</dbReference>
<dbReference type="SUPFAM" id="SSF55874">
    <property type="entry name" value="ATPase domain of HSP90 chaperone/DNA topoisomerase II/histidine kinase"/>
    <property type="match status" value="1"/>
</dbReference>
<comment type="subcellular location">
    <subcellularLocation>
        <location evidence="2">Cell membrane</location>
        <topology evidence="2">Multi-pass membrane protein</topology>
    </subcellularLocation>
</comment>